<sequence length="231" mass="25839">MEASKKHKRTFGQVVIGPPGSGKSTYCKAMQELCTSLGRQVAVVNLDPANDLLPYEAAVDISQLIGLQEAMDSLKLGPNGGLVYCMEYLEANIEWLCNRLDRFRHCYLFIDCPGQVELYTHHESVRNVVSKLQAAGYHLSATHLVDSHYCSDPGKFISVLLTSLATMMHLELPHINVLSKVDLAEKYGQLHMGLHYYTDVMDLSFLVDVLSVSWPLVAKVAAERRLYNRVP</sequence>
<dbReference type="Gene3D" id="3.40.50.300">
    <property type="entry name" value="P-loop containing nucleotide triphosphate hydrolases"/>
    <property type="match status" value="1"/>
</dbReference>
<dbReference type="AlphaFoldDB" id="A0A9J6G2P9"/>
<comment type="function">
    <text evidence="1 8">Small GTPase required for proper localization of RNA polymerase II and III (RNAPII and RNAPIII). May act at an RNAP assembly step prior to nuclear import.</text>
</comment>
<accession>A0A9J6G2P9</accession>
<name>A0A9J6G2P9_HAELO</name>
<dbReference type="FunFam" id="3.40.50.300:FF:000338">
    <property type="entry name" value="GPN-loop GTPase 2"/>
    <property type="match status" value="1"/>
</dbReference>
<dbReference type="SUPFAM" id="SSF52540">
    <property type="entry name" value="P-loop containing nucleoside triphosphate hydrolases"/>
    <property type="match status" value="1"/>
</dbReference>
<dbReference type="OMA" id="METFLFH"/>
<reference evidence="9 10" key="1">
    <citation type="journal article" date="2020" name="Cell">
        <title>Large-Scale Comparative Analyses of Tick Genomes Elucidate Their Genetic Diversity and Vector Capacities.</title>
        <authorList>
            <consortium name="Tick Genome and Microbiome Consortium (TIGMIC)"/>
            <person name="Jia N."/>
            <person name="Wang J."/>
            <person name="Shi W."/>
            <person name="Du L."/>
            <person name="Sun Y."/>
            <person name="Zhan W."/>
            <person name="Jiang J.F."/>
            <person name="Wang Q."/>
            <person name="Zhang B."/>
            <person name="Ji P."/>
            <person name="Bell-Sakyi L."/>
            <person name="Cui X.M."/>
            <person name="Yuan T.T."/>
            <person name="Jiang B.G."/>
            <person name="Yang W.F."/>
            <person name="Lam T.T."/>
            <person name="Chang Q.C."/>
            <person name="Ding S.J."/>
            <person name="Wang X.J."/>
            <person name="Zhu J.G."/>
            <person name="Ruan X.D."/>
            <person name="Zhao L."/>
            <person name="Wei J.T."/>
            <person name="Ye R.Z."/>
            <person name="Que T.C."/>
            <person name="Du C.H."/>
            <person name="Zhou Y.H."/>
            <person name="Cheng J.X."/>
            <person name="Dai P.F."/>
            <person name="Guo W.B."/>
            <person name="Han X.H."/>
            <person name="Huang E.J."/>
            <person name="Li L.F."/>
            <person name="Wei W."/>
            <person name="Gao Y.C."/>
            <person name="Liu J.Z."/>
            <person name="Shao H.Z."/>
            <person name="Wang X."/>
            <person name="Wang C.C."/>
            <person name="Yang T.C."/>
            <person name="Huo Q.B."/>
            <person name="Li W."/>
            <person name="Chen H.Y."/>
            <person name="Chen S.E."/>
            <person name="Zhou L.G."/>
            <person name="Ni X.B."/>
            <person name="Tian J.H."/>
            <person name="Sheng Y."/>
            <person name="Liu T."/>
            <person name="Pan Y.S."/>
            <person name="Xia L.Y."/>
            <person name="Li J."/>
            <person name="Zhao F."/>
            <person name="Cao W.C."/>
        </authorList>
    </citation>
    <scope>NUCLEOTIDE SEQUENCE [LARGE SCALE GENOMIC DNA]</scope>
    <source>
        <strain evidence="9">HaeL-2018</strain>
    </source>
</reference>
<dbReference type="PANTHER" id="PTHR21231">
    <property type="entry name" value="XPA-BINDING PROTEIN 1-RELATED"/>
    <property type="match status" value="1"/>
</dbReference>
<dbReference type="VEuPathDB" id="VectorBase:HLOH_047654"/>
<evidence type="ECO:0000256" key="5">
    <source>
        <dbReference type="ARBA" id="ARBA00022801"/>
    </source>
</evidence>
<dbReference type="InterPro" id="IPR030231">
    <property type="entry name" value="Gpn2"/>
</dbReference>
<dbReference type="OrthoDB" id="5839at2759"/>
<gene>
    <name evidence="9" type="ORF">HPB48_007729</name>
</gene>
<dbReference type="EMBL" id="JABSTR010000005">
    <property type="protein sequence ID" value="KAH9369762.1"/>
    <property type="molecule type" value="Genomic_DNA"/>
</dbReference>
<keyword evidence="6 8" id="KW-0342">GTP-binding</keyword>
<proteinExistence type="inferred from homology"/>
<evidence type="ECO:0000256" key="6">
    <source>
        <dbReference type="ARBA" id="ARBA00023134"/>
    </source>
</evidence>
<organism evidence="9 10">
    <name type="scientific">Haemaphysalis longicornis</name>
    <name type="common">Bush tick</name>
    <dbReference type="NCBI Taxonomy" id="44386"/>
    <lineage>
        <taxon>Eukaryota</taxon>
        <taxon>Metazoa</taxon>
        <taxon>Ecdysozoa</taxon>
        <taxon>Arthropoda</taxon>
        <taxon>Chelicerata</taxon>
        <taxon>Arachnida</taxon>
        <taxon>Acari</taxon>
        <taxon>Parasitiformes</taxon>
        <taxon>Ixodida</taxon>
        <taxon>Ixodoidea</taxon>
        <taxon>Ixodidae</taxon>
        <taxon>Haemaphysalinae</taxon>
        <taxon>Haemaphysalis</taxon>
    </lineage>
</organism>
<evidence type="ECO:0000256" key="8">
    <source>
        <dbReference type="RuleBase" id="RU365059"/>
    </source>
</evidence>
<comment type="subunit">
    <text evidence="7">Heterodimers with GPN1 or GPN3. Binds to RNA polymerase II (RNAPII).</text>
</comment>
<dbReference type="Pfam" id="PF03029">
    <property type="entry name" value="ATP_bind_1"/>
    <property type="match status" value="1"/>
</dbReference>
<dbReference type="CDD" id="cd17871">
    <property type="entry name" value="GPN2"/>
    <property type="match status" value="1"/>
</dbReference>
<evidence type="ECO:0000256" key="1">
    <source>
        <dbReference type="ARBA" id="ARBA00003181"/>
    </source>
</evidence>
<dbReference type="PANTHER" id="PTHR21231:SF3">
    <property type="entry name" value="GPN-LOOP GTPASE 2"/>
    <property type="match status" value="1"/>
</dbReference>
<dbReference type="GO" id="GO:0005525">
    <property type="term" value="F:GTP binding"/>
    <property type="evidence" value="ECO:0007669"/>
    <property type="project" value="UniProtKB-KW"/>
</dbReference>
<dbReference type="Proteomes" id="UP000821853">
    <property type="component" value="Chromosome 3"/>
</dbReference>
<dbReference type="InterPro" id="IPR004130">
    <property type="entry name" value="Gpn"/>
</dbReference>
<evidence type="ECO:0000313" key="9">
    <source>
        <dbReference type="EMBL" id="KAH9369762.1"/>
    </source>
</evidence>
<comment type="similarity">
    <text evidence="2 8">Belongs to the GPN-loop GTPase family.</text>
</comment>
<keyword evidence="5 8" id="KW-0378">Hydrolase</keyword>
<evidence type="ECO:0000256" key="2">
    <source>
        <dbReference type="ARBA" id="ARBA00005290"/>
    </source>
</evidence>
<evidence type="ECO:0000256" key="3">
    <source>
        <dbReference type="ARBA" id="ARBA00014588"/>
    </source>
</evidence>
<keyword evidence="4 8" id="KW-0547">Nucleotide-binding</keyword>
<dbReference type="InterPro" id="IPR027417">
    <property type="entry name" value="P-loop_NTPase"/>
</dbReference>
<comment type="caution">
    <text evidence="9">The sequence shown here is derived from an EMBL/GenBank/DDBJ whole genome shotgun (WGS) entry which is preliminary data.</text>
</comment>
<dbReference type="GO" id="GO:0005737">
    <property type="term" value="C:cytoplasm"/>
    <property type="evidence" value="ECO:0007669"/>
    <property type="project" value="TreeGrafter"/>
</dbReference>
<protein>
    <recommendedName>
        <fullName evidence="3 8">GPN-loop GTPase 2</fullName>
    </recommendedName>
</protein>
<keyword evidence="10" id="KW-1185">Reference proteome</keyword>
<evidence type="ECO:0000313" key="10">
    <source>
        <dbReference type="Proteomes" id="UP000821853"/>
    </source>
</evidence>
<dbReference type="GO" id="GO:0003924">
    <property type="term" value="F:GTPase activity"/>
    <property type="evidence" value="ECO:0007669"/>
    <property type="project" value="TreeGrafter"/>
</dbReference>
<evidence type="ECO:0000256" key="7">
    <source>
        <dbReference type="ARBA" id="ARBA00046611"/>
    </source>
</evidence>
<evidence type="ECO:0000256" key="4">
    <source>
        <dbReference type="ARBA" id="ARBA00022741"/>
    </source>
</evidence>